<dbReference type="InterPro" id="IPR055429">
    <property type="entry name" value="TRAPPC13_M"/>
</dbReference>
<evidence type="ECO:0008006" key="8">
    <source>
        <dbReference type="Google" id="ProtNLM"/>
    </source>
</evidence>
<feature type="region of interest" description="Disordered" evidence="2">
    <location>
        <begin position="245"/>
        <end position="271"/>
    </location>
</feature>
<feature type="domain" description="Trafficking protein particle complex subunit 13 N-terminal" evidence="3">
    <location>
        <begin position="7"/>
        <end position="167"/>
    </location>
</feature>
<dbReference type="Pfam" id="PF23647">
    <property type="entry name" value="TRAPPC13_M"/>
    <property type="match status" value="1"/>
</dbReference>
<protein>
    <recommendedName>
        <fullName evidence="8">Trafficking protein particle complex subunit 13</fullName>
    </recommendedName>
</protein>
<evidence type="ECO:0000259" key="4">
    <source>
        <dbReference type="Pfam" id="PF23643"/>
    </source>
</evidence>
<dbReference type="InterPro" id="IPR010378">
    <property type="entry name" value="TRAPPC13"/>
</dbReference>
<dbReference type="PANTHER" id="PTHR13134:SF3">
    <property type="entry name" value="TRAFFICKING PROTEIN PARTICLE COMPLEX SUBUNIT 13"/>
    <property type="match status" value="1"/>
</dbReference>
<dbReference type="InterPro" id="IPR055428">
    <property type="entry name" value="TRAPPC13_C"/>
</dbReference>
<proteinExistence type="inferred from homology"/>
<evidence type="ECO:0000259" key="5">
    <source>
        <dbReference type="Pfam" id="PF23647"/>
    </source>
</evidence>
<dbReference type="OMA" id="YLCVHNG"/>
<evidence type="ECO:0000256" key="1">
    <source>
        <dbReference type="ARBA" id="ARBA00010785"/>
    </source>
</evidence>
<reference evidence="6 7" key="1">
    <citation type="journal article" date="2020" name="Cell">
        <title>Large-Scale Comparative Analyses of Tick Genomes Elucidate Their Genetic Diversity and Vector Capacities.</title>
        <authorList>
            <consortium name="Tick Genome and Microbiome Consortium (TIGMIC)"/>
            <person name="Jia N."/>
            <person name="Wang J."/>
            <person name="Shi W."/>
            <person name="Du L."/>
            <person name="Sun Y."/>
            <person name="Zhan W."/>
            <person name="Jiang J.F."/>
            <person name="Wang Q."/>
            <person name="Zhang B."/>
            <person name="Ji P."/>
            <person name="Bell-Sakyi L."/>
            <person name="Cui X.M."/>
            <person name="Yuan T.T."/>
            <person name="Jiang B.G."/>
            <person name="Yang W.F."/>
            <person name="Lam T.T."/>
            <person name="Chang Q.C."/>
            <person name="Ding S.J."/>
            <person name="Wang X.J."/>
            <person name="Zhu J.G."/>
            <person name="Ruan X.D."/>
            <person name="Zhao L."/>
            <person name="Wei J.T."/>
            <person name="Ye R.Z."/>
            <person name="Que T.C."/>
            <person name="Du C.H."/>
            <person name="Zhou Y.H."/>
            <person name="Cheng J.X."/>
            <person name="Dai P.F."/>
            <person name="Guo W.B."/>
            <person name="Han X.H."/>
            <person name="Huang E.J."/>
            <person name="Li L.F."/>
            <person name="Wei W."/>
            <person name="Gao Y.C."/>
            <person name="Liu J.Z."/>
            <person name="Shao H.Z."/>
            <person name="Wang X."/>
            <person name="Wang C.C."/>
            <person name="Yang T.C."/>
            <person name="Huo Q.B."/>
            <person name="Li W."/>
            <person name="Chen H.Y."/>
            <person name="Chen S.E."/>
            <person name="Zhou L.G."/>
            <person name="Ni X.B."/>
            <person name="Tian J.H."/>
            <person name="Sheng Y."/>
            <person name="Liu T."/>
            <person name="Pan Y.S."/>
            <person name="Xia L.Y."/>
            <person name="Li J."/>
            <person name="Zhao F."/>
            <person name="Cao W.C."/>
        </authorList>
    </citation>
    <scope>NUCLEOTIDE SEQUENCE [LARGE SCALE GENOMIC DNA]</scope>
    <source>
        <strain evidence="6">HaeL-2018</strain>
    </source>
</reference>
<feature type="domain" description="Trafficking protein particle complex subunit 13 middle" evidence="5">
    <location>
        <begin position="171"/>
        <end position="302"/>
    </location>
</feature>
<comment type="caution">
    <text evidence="6">The sequence shown here is derived from an EMBL/GenBank/DDBJ whole genome shotgun (WGS) entry which is preliminary data.</text>
</comment>
<evidence type="ECO:0000313" key="7">
    <source>
        <dbReference type="Proteomes" id="UP000821853"/>
    </source>
</evidence>
<dbReference type="GO" id="GO:1990072">
    <property type="term" value="C:TRAPPIII protein complex"/>
    <property type="evidence" value="ECO:0007669"/>
    <property type="project" value="TreeGrafter"/>
</dbReference>
<accession>A0A9J6H6R1</accession>
<dbReference type="EMBL" id="JABSTR010000962">
    <property type="protein sequence ID" value="KAH9383060.1"/>
    <property type="molecule type" value="Genomic_DNA"/>
</dbReference>
<comment type="similarity">
    <text evidence="1">Belongs to the TRAPPC13 family.</text>
</comment>
<name>A0A9J6H6R1_HAELO</name>
<dbReference type="Pfam" id="PF23643">
    <property type="entry name" value="TRAPPC13_C"/>
    <property type="match status" value="1"/>
</dbReference>
<dbReference type="PANTHER" id="PTHR13134">
    <property type="entry name" value="TRAFFICKING PROTEIN PARTICLE COMPLEX SUBUNIT 13"/>
    <property type="match status" value="1"/>
</dbReference>
<dbReference type="OrthoDB" id="10250284at2759"/>
<feature type="domain" description="Trafficking protein particle complex subunit 13 C-terminal" evidence="4">
    <location>
        <begin position="315"/>
        <end position="411"/>
    </location>
</feature>
<gene>
    <name evidence="6" type="ORF">HPB48_023782</name>
</gene>
<sequence>MDHKEQLLALKVMRLTRPSLFTTLPVVCDSRDIPGSMWMQELKQDLGAPLGLELFGTGSFLMLPQSFGNIYLGETFSCYMSVHNDSQTTVRDVSVRAELQTDSQKVFLTGRTEGAGTVAELAPNCSIDEVIHHEVKDINTHILVCTVNYATQAGEKLHFRKFFKFQVYKPLDVKTKFYNAESDEVYLEAQLQNITSSPISLEKVALEPSPYFNVCQLNSCGDSQSIFGPVNFLNPHDTRQYLFSLSPRTSPESGETPPDSTAPHPERRRSGVTSIGKLDIVWRSAMGERGRLQTSQLERIAPGYEDIKLTIESAPSSVNLEEPFEIACSVTNTCQRTMDLVLVLENVPSSGLLWQGMSGQSLGKLEPHATVRIKLEAVPFRTGLQGVSGIKLSDTYLKQTYDYDDIACVFVCANGTTVSC</sequence>
<dbReference type="Pfam" id="PF06159">
    <property type="entry name" value="TRAPPC13_N"/>
    <property type="match status" value="1"/>
</dbReference>
<evidence type="ECO:0000259" key="3">
    <source>
        <dbReference type="Pfam" id="PF06159"/>
    </source>
</evidence>
<evidence type="ECO:0000313" key="6">
    <source>
        <dbReference type="EMBL" id="KAH9383060.1"/>
    </source>
</evidence>
<dbReference type="AlphaFoldDB" id="A0A9J6H6R1"/>
<evidence type="ECO:0000256" key="2">
    <source>
        <dbReference type="SAM" id="MobiDB-lite"/>
    </source>
</evidence>
<dbReference type="InterPro" id="IPR055427">
    <property type="entry name" value="TRAPPC13_N"/>
</dbReference>
<dbReference type="Proteomes" id="UP000821853">
    <property type="component" value="Unassembled WGS sequence"/>
</dbReference>
<dbReference type="VEuPathDB" id="VectorBase:HLOH_065446"/>
<keyword evidence="7" id="KW-1185">Reference proteome</keyword>
<organism evidence="6 7">
    <name type="scientific">Haemaphysalis longicornis</name>
    <name type="common">Bush tick</name>
    <dbReference type="NCBI Taxonomy" id="44386"/>
    <lineage>
        <taxon>Eukaryota</taxon>
        <taxon>Metazoa</taxon>
        <taxon>Ecdysozoa</taxon>
        <taxon>Arthropoda</taxon>
        <taxon>Chelicerata</taxon>
        <taxon>Arachnida</taxon>
        <taxon>Acari</taxon>
        <taxon>Parasitiformes</taxon>
        <taxon>Ixodida</taxon>
        <taxon>Ixodoidea</taxon>
        <taxon>Ixodidae</taxon>
        <taxon>Haemaphysalinae</taxon>
        <taxon>Haemaphysalis</taxon>
    </lineage>
</organism>